<evidence type="ECO:0000256" key="1">
    <source>
        <dbReference type="SAM" id="Phobius"/>
    </source>
</evidence>
<keyword evidence="3" id="KW-1185">Reference proteome</keyword>
<keyword evidence="1" id="KW-0812">Transmembrane</keyword>
<keyword evidence="1" id="KW-1133">Transmembrane helix</keyword>
<evidence type="ECO:0000313" key="3">
    <source>
        <dbReference type="Proteomes" id="UP000276133"/>
    </source>
</evidence>
<protein>
    <submittedName>
        <fullName evidence="2">Uncharacterized protein</fullName>
    </submittedName>
</protein>
<dbReference type="EMBL" id="REGN01003707">
    <property type="protein sequence ID" value="RNA21226.1"/>
    <property type="molecule type" value="Genomic_DNA"/>
</dbReference>
<name>A0A3M7RCD8_BRAPC</name>
<dbReference type="Proteomes" id="UP000276133">
    <property type="component" value="Unassembled WGS sequence"/>
</dbReference>
<accession>A0A3M7RCD8</accession>
<feature type="transmembrane region" description="Helical" evidence="1">
    <location>
        <begin position="93"/>
        <end position="114"/>
    </location>
</feature>
<proteinExistence type="predicted"/>
<gene>
    <name evidence="2" type="ORF">BpHYR1_007628</name>
</gene>
<organism evidence="2 3">
    <name type="scientific">Brachionus plicatilis</name>
    <name type="common">Marine rotifer</name>
    <name type="synonym">Brachionus muelleri</name>
    <dbReference type="NCBI Taxonomy" id="10195"/>
    <lineage>
        <taxon>Eukaryota</taxon>
        <taxon>Metazoa</taxon>
        <taxon>Spiralia</taxon>
        <taxon>Gnathifera</taxon>
        <taxon>Rotifera</taxon>
        <taxon>Eurotatoria</taxon>
        <taxon>Monogononta</taxon>
        <taxon>Pseudotrocha</taxon>
        <taxon>Ploima</taxon>
        <taxon>Brachionidae</taxon>
        <taxon>Brachionus</taxon>
    </lineage>
</organism>
<comment type="caution">
    <text evidence="2">The sequence shown here is derived from an EMBL/GenBank/DDBJ whole genome shotgun (WGS) entry which is preliminary data.</text>
</comment>
<evidence type="ECO:0000313" key="2">
    <source>
        <dbReference type="EMBL" id="RNA21226.1"/>
    </source>
</evidence>
<dbReference type="AlphaFoldDB" id="A0A3M7RCD8"/>
<sequence length="139" mass="16153">MIWWLYCNPTPSRISTFVYAQIIPDIDMTMSGWCLIIRSSRSSFLLDSELQFQWTILRTGVLSRLKRIEFGLLVLRLRSFEASDSISLSVKSILSSFSLFLVFLLYFLLVRAFFPVTLSGVDFWPSFRVRFVLAGFDNL</sequence>
<keyword evidence="1" id="KW-0472">Membrane</keyword>
<reference evidence="2 3" key="1">
    <citation type="journal article" date="2018" name="Sci. Rep.">
        <title>Genomic signatures of local adaptation to the degree of environmental predictability in rotifers.</title>
        <authorList>
            <person name="Franch-Gras L."/>
            <person name="Hahn C."/>
            <person name="Garcia-Roger E.M."/>
            <person name="Carmona M.J."/>
            <person name="Serra M."/>
            <person name="Gomez A."/>
        </authorList>
    </citation>
    <scope>NUCLEOTIDE SEQUENCE [LARGE SCALE GENOMIC DNA]</scope>
    <source>
        <strain evidence="2">HYR1</strain>
    </source>
</reference>